<dbReference type="AlphaFoldDB" id="A0A9Q1HAA8"/>
<protein>
    <submittedName>
        <fullName evidence="1">Armadillo-like helical domain-containing protein 2</fullName>
    </submittedName>
</protein>
<dbReference type="InterPro" id="IPR011989">
    <property type="entry name" value="ARM-like"/>
</dbReference>
<name>A0A9Q1HAA8_HOLLE</name>
<organism evidence="1 2">
    <name type="scientific">Holothuria leucospilota</name>
    <name type="common">Black long sea cucumber</name>
    <name type="synonym">Mertensiothuria leucospilota</name>
    <dbReference type="NCBI Taxonomy" id="206669"/>
    <lineage>
        <taxon>Eukaryota</taxon>
        <taxon>Metazoa</taxon>
        <taxon>Echinodermata</taxon>
        <taxon>Eleutherozoa</taxon>
        <taxon>Echinozoa</taxon>
        <taxon>Holothuroidea</taxon>
        <taxon>Aspidochirotacea</taxon>
        <taxon>Aspidochirotida</taxon>
        <taxon>Holothuriidae</taxon>
        <taxon>Holothuria</taxon>
    </lineage>
</organism>
<proteinExistence type="predicted"/>
<keyword evidence="2" id="KW-1185">Reference proteome</keyword>
<comment type="caution">
    <text evidence="1">The sequence shown here is derived from an EMBL/GenBank/DDBJ whole genome shotgun (WGS) entry which is preliminary data.</text>
</comment>
<dbReference type="InterPro" id="IPR016024">
    <property type="entry name" value="ARM-type_fold"/>
</dbReference>
<evidence type="ECO:0000313" key="1">
    <source>
        <dbReference type="EMBL" id="KAJ8038011.1"/>
    </source>
</evidence>
<dbReference type="OrthoDB" id="5971936at2759"/>
<dbReference type="PANTHER" id="PTHR37679">
    <property type="entry name" value="ARMADILLO-LIKE HELICAL DOMAIN-CONTAINING PROTEIN 2"/>
    <property type="match status" value="1"/>
</dbReference>
<dbReference type="InterPro" id="IPR040268">
    <property type="entry name" value="ARMH2"/>
</dbReference>
<evidence type="ECO:0000313" key="2">
    <source>
        <dbReference type="Proteomes" id="UP001152320"/>
    </source>
</evidence>
<dbReference type="SUPFAM" id="SSF48371">
    <property type="entry name" value="ARM repeat"/>
    <property type="match status" value="1"/>
</dbReference>
<sequence length="221" mass="24826">MFQSVRRAVVQGVEKTWHTLASHTGEGKGEHLWDKESNLFKRDILMNGQLLGENIDVEVRIEAIRKIGILAYTGGLDASKLAGMYLERMVAYFQDTEAPPPLRLQVIKSIAEMCRTHKDNVQTIIDLGVAEDIIAKLRSAGTDFSLVRWGCYTLVGLCAVSLVILKSVQSNYGDEELKKKLQVLSDLSWHAWPRNYALVLMDLIGFTNPNAEEETCDDSVW</sequence>
<dbReference type="PANTHER" id="PTHR37679:SF1">
    <property type="entry name" value="ARMADILLO-LIKE HELICAL DOMAIN-CONTAINING PROTEIN 2"/>
    <property type="match status" value="1"/>
</dbReference>
<gene>
    <name evidence="1" type="ORF">HOLleu_18974</name>
</gene>
<dbReference type="Proteomes" id="UP001152320">
    <property type="component" value="Chromosome 8"/>
</dbReference>
<accession>A0A9Q1HAA8</accession>
<dbReference type="EMBL" id="JAIZAY010000008">
    <property type="protein sequence ID" value="KAJ8038011.1"/>
    <property type="molecule type" value="Genomic_DNA"/>
</dbReference>
<dbReference type="Gene3D" id="1.25.10.10">
    <property type="entry name" value="Leucine-rich Repeat Variant"/>
    <property type="match status" value="1"/>
</dbReference>
<dbReference type="Pfam" id="PF17822">
    <property type="entry name" value="ARMH2"/>
    <property type="match status" value="1"/>
</dbReference>
<reference evidence="1" key="1">
    <citation type="submission" date="2021-10" db="EMBL/GenBank/DDBJ databases">
        <title>Tropical sea cucumber genome reveals ecological adaptation and Cuvierian tubules defense mechanism.</title>
        <authorList>
            <person name="Chen T."/>
        </authorList>
    </citation>
    <scope>NUCLEOTIDE SEQUENCE</scope>
    <source>
        <strain evidence="1">Nanhai2018</strain>
        <tissue evidence="1">Muscle</tissue>
    </source>
</reference>